<protein>
    <submittedName>
        <fullName evidence="2">Isoquinoline 1-oxidoreductase beta subunit</fullName>
        <ecNumber evidence="2">1.3.99.16</ecNumber>
    </submittedName>
</protein>
<dbReference type="InterPro" id="IPR052516">
    <property type="entry name" value="N-heterocyclic_Hydroxylase"/>
</dbReference>
<dbReference type="SMART" id="SM01008">
    <property type="entry name" value="Ald_Xan_dh_C"/>
    <property type="match status" value="1"/>
</dbReference>
<evidence type="ECO:0000259" key="1">
    <source>
        <dbReference type="SMART" id="SM01008"/>
    </source>
</evidence>
<feature type="domain" description="Aldehyde oxidase/xanthine dehydrogenase a/b hammerhead" evidence="1">
    <location>
        <begin position="212"/>
        <end position="309"/>
    </location>
</feature>
<dbReference type="InterPro" id="IPR037165">
    <property type="entry name" value="AldOxase/xan_DH_Mopterin-bd_sf"/>
</dbReference>
<gene>
    <name evidence="2" type="ORF">FHS83_000513</name>
</gene>
<dbReference type="InterPro" id="IPR046867">
    <property type="entry name" value="AldOxase/xan_DH_MoCoBD2"/>
</dbReference>
<reference evidence="2 3" key="1">
    <citation type="submission" date="2020-03" db="EMBL/GenBank/DDBJ databases">
        <title>Genomic Encyclopedia of Type Strains, Phase IV (KMG-IV): sequencing the most valuable type-strain genomes for metagenomic binning, comparative biology and taxonomic classification.</title>
        <authorList>
            <person name="Goeker M."/>
        </authorList>
    </citation>
    <scope>NUCLEOTIDE SEQUENCE [LARGE SCALE GENOMIC DNA]</scope>
    <source>
        <strain evidence="2 3">DSM 19867</strain>
    </source>
</reference>
<name>A0A846MVF6_9PROT</name>
<dbReference type="EMBL" id="JAASRM010000001">
    <property type="protein sequence ID" value="NIK87195.1"/>
    <property type="molecule type" value="Genomic_DNA"/>
</dbReference>
<dbReference type="InterPro" id="IPR036856">
    <property type="entry name" value="Ald_Oxase/Xan_DH_a/b_sf"/>
</dbReference>
<dbReference type="GO" id="GO:0047121">
    <property type="term" value="F:isoquinoline 1-oxidoreductase activity"/>
    <property type="evidence" value="ECO:0007669"/>
    <property type="project" value="UniProtKB-EC"/>
</dbReference>
<accession>A0A846MVF6</accession>
<keyword evidence="2" id="KW-0560">Oxidoreductase</keyword>
<evidence type="ECO:0000313" key="3">
    <source>
        <dbReference type="Proteomes" id="UP000570514"/>
    </source>
</evidence>
<comment type="caution">
    <text evidence="2">The sequence shown here is derived from an EMBL/GenBank/DDBJ whole genome shotgun (WGS) entry which is preliminary data.</text>
</comment>
<dbReference type="SUPFAM" id="SSF56003">
    <property type="entry name" value="Molybdenum cofactor-binding domain"/>
    <property type="match status" value="2"/>
</dbReference>
<dbReference type="Proteomes" id="UP000570514">
    <property type="component" value="Unassembled WGS sequence"/>
</dbReference>
<dbReference type="PIRSF" id="PIRSF036389">
    <property type="entry name" value="IOR_B"/>
    <property type="match status" value="1"/>
</dbReference>
<dbReference type="Gene3D" id="3.30.365.10">
    <property type="entry name" value="Aldehyde oxidase/xanthine dehydrogenase, molybdopterin binding domain"/>
    <property type="match status" value="4"/>
</dbReference>
<dbReference type="PANTHER" id="PTHR47495">
    <property type="entry name" value="ALDEHYDE DEHYDROGENASE"/>
    <property type="match status" value="1"/>
</dbReference>
<dbReference type="InterPro" id="IPR000674">
    <property type="entry name" value="Ald_Oxase/Xan_DH_a/b"/>
</dbReference>
<dbReference type="Pfam" id="PF02738">
    <property type="entry name" value="MoCoBD_1"/>
    <property type="match status" value="1"/>
</dbReference>
<dbReference type="RefSeq" id="WP_167080583.1">
    <property type="nucleotide sequence ID" value="NZ_BAAADC010000001.1"/>
</dbReference>
<proteinExistence type="predicted"/>
<dbReference type="EC" id="1.3.99.16" evidence="2"/>
<sequence length="740" mass="78597">MLPSQLQDVIESTKTGASRRFFLKAGAATGGVLMLGLYGCAQGEARKNGELNAFVKITPDNSITIMAKNPEIGQGAKTLLAMLIAEELDADWSHVKIEQADLNTDTYKGQYAGGSMMVTENYTPMRQVGAATRAMLIKAAAKQWNVPEGECTTAQSTITHKASGKKASYGSLAAAASGLEVPELKSVVLKDAKNFTLIGKPTVGIDSPRLVKGAPLYGIDVEVPGMLYAVFQKCPVFGGKVKSANLDEIKKLPGVVDAFVVKGGSTQVFEAEGGTASTGLLPGVAIVGKSWWQANKARKSLKVEWDEGPYANQSSEGFAATAKKMFAAAPTLPLRKDGDADAALKSAAKTVSLSFDYPFLAHVTLEPQNCTAHVADGKCEIWAPTQLPEAARGLVATTLGMELKNITIHMTRCGGGFGRRLMNDYVVEAAWISRAVGKPVKLLWTREDDIHHDFYRPGGWHKIEAGIDASGKPVAWKHHFVSFGKANKFASCAGMPPDSYPAGRVPNLTFGASLIETGVPMGPLRAPSENALNWVFQSTIDELAHEAGKDPLAYQLELLATAEKQPGRLSASRSRGVLEKVAQMSGWGRAVPPRTGLGIAFAFCHLGYAALVVEAAVAKDGAITINKVWAAVDVGRQIVNPMGAENQCQGGIIDGLSHALNEKITFAKGRTVESNFDGHPPLMLAQVPPIEVQFVLTDNRPTGLGEPPMPVIIPALTNAIFAATGKRVASLPIDPKLLAV</sequence>
<keyword evidence="3" id="KW-1185">Reference proteome</keyword>
<dbReference type="Pfam" id="PF20256">
    <property type="entry name" value="MoCoBD_2"/>
    <property type="match status" value="2"/>
</dbReference>
<dbReference type="PANTHER" id="PTHR47495:SF3">
    <property type="entry name" value="BLR6219 PROTEIN"/>
    <property type="match status" value="1"/>
</dbReference>
<dbReference type="Gene3D" id="3.90.1170.50">
    <property type="entry name" value="Aldehyde oxidase/xanthine dehydrogenase, a/b hammerhead"/>
    <property type="match status" value="1"/>
</dbReference>
<dbReference type="InterPro" id="IPR012368">
    <property type="entry name" value="OxRdtase_Mopterin-bd_su_IorB"/>
</dbReference>
<organism evidence="2 3">
    <name type="scientific">Rhizomicrobium palustre</name>
    <dbReference type="NCBI Taxonomy" id="189966"/>
    <lineage>
        <taxon>Bacteria</taxon>
        <taxon>Pseudomonadati</taxon>
        <taxon>Pseudomonadota</taxon>
        <taxon>Alphaproteobacteria</taxon>
        <taxon>Micropepsales</taxon>
        <taxon>Micropepsaceae</taxon>
        <taxon>Rhizomicrobium</taxon>
    </lineage>
</organism>
<dbReference type="SUPFAM" id="SSF54665">
    <property type="entry name" value="CO dehydrogenase molybdoprotein N-domain-like"/>
    <property type="match status" value="1"/>
</dbReference>
<evidence type="ECO:0000313" key="2">
    <source>
        <dbReference type="EMBL" id="NIK87195.1"/>
    </source>
</evidence>
<dbReference type="AlphaFoldDB" id="A0A846MVF6"/>
<dbReference type="InterPro" id="IPR008274">
    <property type="entry name" value="AldOxase/xan_DH_MoCoBD1"/>
</dbReference>